<feature type="transmembrane region" description="Helical" evidence="6">
    <location>
        <begin position="138"/>
        <end position="159"/>
    </location>
</feature>
<dbReference type="CDD" id="cd17416">
    <property type="entry name" value="MFS_NPF1_2"/>
    <property type="match status" value="1"/>
</dbReference>
<feature type="transmembrane region" description="Helical" evidence="6">
    <location>
        <begin position="213"/>
        <end position="233"/>
    </location>
</feature>
<feature type="transmembrane region" description="Helical" evidence="6">
    <location>
        <begin position="415"/>
        <end position="436"/>
    </location>
</feature>
<evidence type="ECO:0000256" key="4">
    <source>
        <dbReference type="ARBA" id="ARBA00022989"/>
    </source>
</evidence>
<name>A0AAP0IR38_9MAGN</name>
<evidence type="ECO:0000256" key="6">
    <source>
        <dbReference type="SAM" id="Phobius"/>
    </source>
</evidence>
<keyword evidence="5 6" id="KW-0472">Membrane</keyword>
<dbReference type="SUPFAM" id="SSF103473">
    <property type="entry name" value="MFS general substrate transporter"/>
    <property type="match status" value="1"/>
</dbReference>
<feature type="transmembrane region" description="Helical" evidence="6">
    <location>
        <begin position="332"/>
        <end position="353"/>
    </location>
</feature>
<accession>A0AAP0IR38</accession>
<feature type="transmembrane region" description="Helical" evidence="6">
    <location>
        <begin position="94"/>
        <end position="118"/>
    </location>
</feature>
<evidence type="ECO:0000256" key="2">
    <source>
        <dbReference type="ARBA" id="ARBA00005982"/>
    </source>
</evidence>
<keyword evidence="4 6" id="KW-1133">Transmembrane helix</keyword>
<dbReference type="EMBL" id="JBBNAG010000007">
    <property type="protein sequence ID" value="KAK9119448.1"/>
    <property type="molecule type" value="Genomic_DNA"/>
</dbReference>
<reference evidence="7 8" key="1">
    <citation type="submission" date="2024-01" db="EMBL/GenBank/DDBJ databases">
        <title>Genome assemblies of Stephania.</title>
        <authorList>
            <person name="Yang L."/>
        </authorList>
    </citation>
    <scope>NUCLEOTIDE SEQUENCE [LARGE SCALE GENOMIC DNA]</scope>
    <source>
        <strain evidence="7">JXDWG</strain>
        <tissue evidence="7">Leaf</tissue>
    </source>
</reference>
<comment type="similarity">
    <text evidence="2">Belongs to the major facilitator superfamily. Proton-dependent oligopeptide transporter (POT/PTR) (TC 2.A.17) family.</text>
</comment>
<sequence>MGDLKNESTKVAVAVETAPKINYRGIKAMPFIIGNETFEKLGTIGTSTNLLVYLKTVFNMKSVSATTLITGFSGTTNLAPLVGAFLSDTYFGRYITLGFASICSFMGMCIIMFTAAISKLHPPQCPHKHITDTCIGPTPWQMAFLLAGFGFLVVGAGGIRSCNLAFGADQFNPNIESGKRGINSFFNWYYFTFTFAMMVSVTVIVYVQTNINWAIGLAIPTFLMFLSVALYFLGSPIYVKVKPQGSPFSSMAQVLVAAFKKRRLEPADNPEFSLFNYHPSFSINSKLPYSDQFRCLEKAAIITSPDEISPDGSSSNPWALCRLQQVEELKCVVRVIPIWASGILFYVTIVQQHTYGVLQAVQSDRTLSHSHSFTIPAASYAVFTMLALTIWIPIYDRLVVPALRRITQKEGGITMLQRIGVGMAISVATMLVSALVEQKRKNVALSGHGPMSALWLVPQLVLAGLSEAFAAVGQVEFYYKQFPENMRSVAGALFFLTMAGANYLSGLMVSIVHRSGNWLAEDLNKGRLELYYFVIMGMGALNFGYFLVCARWYRYKESWSGGGGVGGGEGVVEMELSKQINGHDQKHVGVSESGLIGTQWVTHLRQEHT</sequence>
<dbReference type="PANTHER" id="PTHR11654">
    <property type="entry name" value="OLIGOPEPTIDE TRANSPORTER-RELATED"/>
    <property type="match status" value="1"/>
</dbReference>
<feature type="transmembrane region" description="Helical" evidence="6">
    <location>
        <begin position="456"/>
        <end position="479"/>
    </location>
</feature>
<dbReference type="Gene3D" id="1.20.1250.20">
    <property type="entry name" value="MFS general substrate transporter like domains"/>
    <property type="match status" value="1"/>
</dbReference>
<dbReference type="Proteomes" id="UP001419268">
    <property type="component" value="Unassembled WGS sequence"/>
</dbReference>
<evidence type="ECO:0000256" key="1">
    <source>
        <dbReference type="ARBA" id="ARBA00004141"/>
    </source>
</evidence>
<feature type="transmembrane region" description="Helical" evidence="6">
    <location>
        <begin position="531"/>
        <end position="553"/>
    </location>
</feature>
<evidence type="ECO:0000313" key="8">
    <source>
        <dbReference type="Proteomes" id="UP001419268"/>
    </source>
</evidence>
<dbReference type="Pfam" id="PF00854">
    <property type="entry name" value="PTR2"/>
    <property type="match status" value="1"/>
</dbReference>
<organism evidence="7 8">
    <name type="scientific">Stephania cephalantha</name>
    <dbReference type="NCBI Taxonomy" id="152367"/>
    <lineage>
        <taxon>Eukaryota</taxon>
        <taxon>Viridiplantae</taxon>
        <taxon>Streptophyta</taxon>
        <taxon>Embryophyta</taxon>
        <taxon>Tracheophyta</taxon>
        <taxon>Spermatophyta</taxon>
        <taxon>Magnoliopsida</taxon>
        <taxon>Ranunculales</taxon>
        <taxon>Menispermaceae</taxon>
        <taxon>Menispermoideae</taxon>
        <taxon>Cissampelideae</taxon>
        <taxon>Stephania</taxon>
    </lineage>
</organism>
<protein>
    <submittedName>
        <fullName evidence="7">Uncharacterized protein</fullName>
    </submittedName>
</protein>
<feature type="transmembrane region" description="Helical" evidence="6">
    <location>
        <begin position="373"/>
        <end position="394"/>
    </location>
</feature>
<evidence type="ECO:0000256" key="5">
    <source>
        <dbReference type="ARBA" id="ARBA00023136"/>
    </source>
</evidence>
<evidence type="ECO:0000256" key="3">
    <source>
        <dbReference type="ARBA" id="ARBA00022692"/>
    </source>
</evidence>
<evidence type="ECO:0000313" key="7">
    <source>
        <dbReference type="EMBL" id="KAK9119448.1"/>
    </source>
</evidence>
<dbReference type="AlphaFoldDB" id="A0AAP0IR38"/>
<keyword evidence="3 6" id="KW-0812">Transmembrane</keyword>
<feature type="transmembrane region" description="Helical" evidence="6">
    <location>
        <begin position="188"/>
        <end position="207"/>
    </location>
</feature>
<gene>
    <name evidence="7" type="ORF">Scep_017541</name>
</gene>
<dbReference type="InterPro" id="IPR000109">
    <property type="entry name" value="POT_fam"/>
</dbReference>
<comment type="subcellular location">
    <subcellularLocation>
        <location evidence="1">Membrane</location>
        <topology evidence="1">Multi-pass membrane protein</topology>
    </subcellularLocation>
</comment>
<dbReference type="GO" id="GO:0022857">
    <property type="term" value="F:transmembrane transporter activity"/>
    <property type="evidence" value="ECO:0007669"/>
    <property type="project" value="InterPro"/>
</dbReference>
<proteinExistence type="inferred from homology"/>
<comment type="caution">
    <text evidence="7">The sequence shown here is derived from an EMBL/GenBank/DDBJ whole genome shotgun (WGS) entry which is preliminary data.</text>
</comment>
<dbReference type="InterPro" id="IPR036259">
    <property type="entry name" value="MFS_trans_sf"/>
</dbReference>
<feature type="transmembrane region" description="Helical" evidence="6">
    <location>
        <begin position="491"/>
        <end position="511"/>
    </location>
</feature>
<dbReference type="GO" id="GO:0016020">
    <property type="term" value="C:membrane"/>
    <property type="evidence" value="ECO:0007669"/>
    <property type="project" value="UniProtKB-SubCell"/>
</dbReference>
<keyword evidence="8" id="KW-1185">Reference proteome</keyword>